<protein>
    <recommendedName>
        <fullName evidence="5">Ribosome biogenesis regulatory protein</fullName>
    </recommendedName>
</protein>
<comment type="similarity">
    <text evidence="2 5">Belongs to the RRS1 family.</text>
</comment>
<reference evidence="6" key="1">
    <citation type="submission" date="2022-04" db="EMBL/GenBank/DDBJ databases">
        <title>A functionally conserved STORR gene fusion in Papaver species that diverged 16.8 million years ago.</title>
        <authorList>
            <person name="Catania T."/>
        </authorList>
    </citation>
    <scope>NUCLEOTIDE SEQUENCE</scope>
    <source>
        <strain evidence="6">S-188037</strain>
    </source>
</reference>
<dbReference type="GO" id="GO:0042254">
    <property type="term" value="P:ribosome biogenesis"/>
    <property type="evidence" value="ECO:0007669"/>
    <property type="project" value="UniProtKB-KW"/>
</dbReference>
<comment type="function">
    <text evidence="5">Involved in ribosomal large subunit assembly.</text>
</comment>
<evidence type="ECO:0000256" key="5">
    <source>
        <dbReference type="RuleBase" id="RU364132"/>
    </source>
</evidence>
<evidence type="ECO:0000256" key="1">
    <source>
        <dbReference type="ARBA" id="ARBA00004123"/>
    </source>
</evidence>
<evidence type="ECO:0000313" key="6">
    <source>
        <dbReference type="EMBL" id="KAI3909675.1"/>
    </source>
</evidence>
<proteinExistence type="inferred from homology"/>
<dbReference type="InterPro" id="IPR007023">
    <property type="entry name" value="Ribosom_reg"/>
</dbReference>
<evidence type="ECO:0000256" key="3">
    <source>
        <dbReference type="ARBA" id="ARBA00022517"/>
    </source>
</evidence>
<gene>
    <name evidence="6" type="ORF">MKW98_014092</name>
</gene>
<dbReference type="Pfam" id="PF04939">
    <property type="entry name" value="RRS1"/>
    <property type="match status" value="1"/>
</dbReference>
<organism evidence="6 7">
    <name type="scientific">Papaver atlanticum</name>
    <dbReference type="NCBI Taxonomy" id="357466"/>
    <lineage>
        <taxon>Eukaryota</taxon>
        <taxon>Viridiplantae</taxon>
        <taxon>Streptophyta</taxon>
        <taxon>Embryophyta</taxon>
        <taxon>Tracheophyta</taxon>
        <taxon>Spermatophyta</taxon>
        <taxon>Magnoliopsida</taxon>
        <taxon>Ranunculales</taxon>
        <taxon>Papaveraceae</taxon>
        <taxon>Papaveroideae</taxon>
        <taxon>Papaver</taxon>
    </lineage>
</organism>
<evidence type="ECO:0000256" key="2">
    <source>
        <dbReference type="ARBA" id="ARBA00010077"/>
    </source>
</evidence>
<evidence type="ECO:0000256" key="4">
    <source>
        <dbReference type="ARBA" id="ARBA00023242"/>
    </source>
</evidence>
<keyword evidence="3 5" id="KW-0690">Ribosome biogenesis</keyword>
<dbReference type="EMBL" id="JAJJMB010010315">
    <property type="protein sequence ID" value="KAI3909675.1"/>
    <property type="molecule type" value="Genomic_DNA"/>
</dbReference>
<dbReference type="Proteomes" id="UP001202328">
    <property type="component" value="Unassembled WGS sequence"/>
</dbReference>
<comment type="subcellular location">
    <subcellularLocation>
        <location evidence="1 5">Nucleus</location>
    </subcellularLocation>
</comment>
<keyword evidence="4 5" id="KW-0539">Nucleus</keyword>
<keyword evidence="7" id="KW-1185">Reference proteome</keyword>
<sequence>MVHEDSVALCYWKFCRCKRKQSVSDREVSSSTPPANNFGILNFLLLRILKLWKALTNGPVVTLPAPTTRFPREKPNTWETFAKTKGIMKCKKDKVAYDEQTHSWKRRL</sequence>
<comment type="caution">
    <text evidence="6">The sequence shown here is derived from an EMBL/GenBank/DDBJ whole genome shotgun (WGS) entry which is preliminary data.</text>
</comment>
<name>A0AAD4SJ83_9MAGN</name>
<dbReference type="GO" id="GO:0005634">
    <property type="term" value="C:nucleus"/>
    <property type="evidence" value="ECO:0007669"/>
    <property type="project" value="UniProtKB-SubCell"/>
</dbReference>
<accession>A0AAD4SJ83</accession>
<evidence type="ECO:0000313" key="7">
    <source>
        <dbReference type="Proteomes" id="UP001202328"/>
    </source>
</evidence>
<dbReference type="AlphaFoldDB" id="A0AAD4SJ83"/>